<accession>A0ABU6XVD2</accession>
<gene>
    <name evidence="1" type="ORF">PIB30_097516</name>
</gene>
<organism evidence="1 2">
    <name type="scientific">Stylosanthes scabra</name>
    <dbReference type="NCBI Taxonomy" id="79078"/>
    <lineage>
        <taxon>Eukaryota</taxon>
        <taxon>Viridiplantae</taxon>
        <taxon>Streptophyta</taxon>
        <taxon>Embryophyta</taxon>
        <taxon>Tracheophyta</taxon>
        <taxon>Spermatophyta</taxon>
        <taxon>Magnoliopsida</taxon>
        <taxon>eudicotyledons</taxon>
        <taxon>Gunneridae</taxon>
        <taxon>Pentapetalae</taxon>
        <taxon>rosids</taxon>
        <taxon>fabids</taxon>
        <taxon>Fabales</taxon>
        <taxon>Fabaceae</taxon>
        <taxon>Papilionoideae</taxon>
        <taxon>50 kb inversion clade</taxon>
        <taxon>dalbergioids sensu lato</taxon>
        <taxon>Dalbergieae</taxon>
        <taxon>Pterocarpus clade</taxon>
        <taxon>Stylosanthes</taxon>
    </lineage>
</organism>
<dbReference type="Proteomes" id="UP001341840">
    <property type="component" value="Unassembled WGS sequence"/>
</dbReference>
<evidence type="ECO:0000313" key="1">
    <source>
        <dbReference type="EMBL" id="MED6201694.1"/>
    </source>
</evidence>
<keyword evidence="2" id="KW-1185">Reference proteome</keyword>
<dbReference type="EMBL" id="JASCZI010213853">
    <property type="protein sequence ID" value="MED6201694.1"/>
    <property type="molecule type" value="Genomic_DNA"/>
</dbReference>
<evidence type="ECO:0000313" key="2">
    <source>
        <dbReference type="Proteomes" id="UP001341840"/>
    </source>
</evidence>
<reference evidence="1 2" key="1">
    <citation type="journal article" date="2023" name="Plants (Basel)">
        <title>Bridging the Gap: Combining Genomics and Transcriptomics Approaches to Understand Stylosanthes scabra, an Orphan Legume from the Brazilian Caatinga.</title>
        <authorList>
            <person name="Ferreira-Neto J.R.C."/>
            <person name="da Silva M.D."/>
            <person name="Binneck E."/>
            <person name="de Melo N.F."/>
            <person name="da Silva R.H."/>
            <person name="de Melo A.L.T.M."/>
            <person name="Pandolfi V."/>
            <person name="Bustamante F.O."/>
            <person name="Brasileiro-Vidal A.C."/>
            <person name="Benko-Iseppon A.M."/>
        </authorList>
    </citation>
    <scope>NUCLEOTIDE SEQUENCE [LARGE SCALE GENOMIC DNA]</scope>
    <source>
        <tissue evidence="1">Leaves</tissue>
    </source>
</reference>
<protein>
    <submittedName>
        <fullName evidence="1">Uncharacterized protein</fullName>
    </submittedName>
</protein>
<comment type="caution">
    <text evidence="1">The sequence shown here is derived from an EMBL/GenBank/DDBJ whole genome shotgun (WGS) entry which is preliminary data.</text>
</comment>
<name>A0ABU6XVD2_9FABA</name>
<proteinExistence type="predicted"/>
<sequence length="99" mass="11868">MNIDDTKISKESLEGDELCFGYDTTFDKEYEDIIINEDQFSESMEVLNCKYKIQEVEKKLNELSYDDMWGIEFDTLEQCCEFYRNYDKVHGFVARLDEK</sequence>